<dbReference type="Gene3D" id="3.40.50.1110">
    <property type="entry name" value="SGNH hydrolase"/>
    <property type="match status" value="1"/>
</dbReference>
<dbReference type="EMBL" id="FQVA01000001">
    <property type="protein sequence ID" value="SHE74969.1"/>
    <property type="molecule type" value="Genomic_DNA"/>
</dbReference>
<evidence type="ECO:0000313" key="4">
    <source>
        <dbReference type="Proteomes" id="UP000184170"/>
    </source>
</evidence>
<dbReference type="SUPFAM" id="SSF52266">
    <property type="entry name" value="SGNH hydrolase"/>
    <property type="match status" value="1"/>
</dbReference>
<dbReference type="RefSeq" id="WP_073271230.1">
    <property type="nucleotide sequence ID" value="NZ_FQVA01000001.1"/>
</dbReference>
<dbReference type="InterPro" id="IPR036514">
    <property type="entry name" value="SGNH_hydro_sf"/>
</dbReference>
<keyword evidence="1" id="KW-0732">Signal</keyword>
<feature type="chain" id="PRO_5012273882" evidence="1">
    <location>
        <begin position="21"/>
        <end position="230"/>
    </location>
</feature>
<feature type="signal peptide" evidence="1">
    <location>
        <begin position="1"/>
        <end position="20"/>
    </location>
</feature>
<evidence type="ECO:0000313" key="3">
    <source>
        <dbReference type="EMBL" id="SHE74969.1"/>
    </source>
</evidence>
<keyword evidence="4" id="KW-1185">Reference proteome</keyword>
<feature type="domain" description="SGNH hydrolase-type esterase" evidence="2">
    <location>
        <begin position="59"/>
        <end position="213"/>
    </location>
</feature>
<dbReference type="PANTHER" id="PTHR30383">
    <property type="entry name" value="THIOESTERASE 1/PROTEASE 1/LYSOPHOSPHOLIPASE L1"/>
    <property type="match status" value="1"/>
</dbReference>
<protein>
    <submittedName>
        <fullName evidence="3">Lysophospholipase L1</fullName>
    </submittedName>
</protein>
<dbReference type="InterPro" id="IPR013830">
    <property type="entry name" value="SGNH_hydro"/>
</dbReference>
<gene>
    <name evidence="3" type="ORF">SAMN04487965_0568</name>
</gene>
<proteinExistence type="predicted"/>
<dbReference type="AlphaFoldDB" id="A0A1M4W174"/>
<dbReference type="Proteomes" id="UP000184170">
    <property type="component" value="Unassembled WGS sequence"/>
</dbReference>
<dbReference type="InterPro" id="IPR051532">
    <property type="entry name" value="Ester_Hydrolysis_Enzymes"/>
</dbReference>
<dbReference type="GO" id="GO:0004622">
    <property type="term" value="F:phosphatidylcholine lysophospholipase activity"/>
    <property type="evidence" value="ECO:0007669"/>
    <property type="project" value="TreeGrafter"/>
</dbReference>
<reference evidence="4" key="1">
    <citation type="submission" date="2016-11" db="EMBL/GenBank/DDBJ databases">
        <authorList>
            <person name="Varghese N."/>
            <person name="Submissions S."/>
        </authorList>
    </citation>
    <scope>NUCLEOTIDE SEQUENCE [LARGE SCALE GENOMIC DNA]</scope>
    <source>
        <strain evidence="4">CGMCC 1.7063</strain>
    </source>
</reference>
<evidence type="ECO:0000259" key="2">
    <source>
        <dbReference type="Pfam" id="PF13472"/>
    </source>
</evidence>
<organism evidence="3 4">
    <name type="scientific">Microbulbifer donghaiensis</name>
    <dbReference type="NCBI Taxonomy" id="494016"/>
    <lineage>
        <taxon>Bacteria</taxon>
        <taxon>Pseudomonadati</taxon>
        <taxon>Pseudomonadota</taxon>
        <taxon>Gammaproteobacteria</taxon>
        <taxon>Cellvibrionales</taxon>
        <taxon>Microbulbiferaceae</taxon>
        <taxon>Microbulbifer</taxon>
    </lineage>
</organism>
<evidence type="ECO:0000256" key="1">
    <source>
        <dbReference type="SAM" id="SignalP"/>
    </source>
</evidence>
<dbReference type="Pfam" id="PF13472">
    <property type="entry name" value="Lipase_GDSL_2"/>
    <property type="match status" value="1"/>
</dbReference>
<sequence>MRKVFALIGAILLFSVEVAAAPVVDYADPLRFQQEVAHFALLDARRPVVPGGVVVTGSSSIRMWHPRMQRDMPGIRVIPRGFGGSNMNDLLYYSEPLISKYRPRAVAIYEGDNDIAQGLEPQQVLDKFLALSDKLRERQPDLRIYFISIKPSLARWSLWPKMEQANQMFEKLCAERDGYFYIDVASALLDNGRPMTDVFLADGLHLNDKGYALWSAAVAAVLEKRERVFE</sequence>
<accession>A0A1M4W174</accession>
<dbReference type="STRING" id="494016.SAMN04487965_0568"/>
<dbReference type="PANTHER" id="PTHR30383:SF5">
    <property type="entry name" value="SGNH HYDROLASE-TYPE ESTERASE DOMAIN-CONTAINING PROTEIN"/>
    <property type="match status" value="1"/>
</dbReference>
<dbReference type="OrthoDB" id="5624617at2"/>
<name>A0A1M4W174_9GAMM</name>